<keyword evidence="3" id="KW-1185">Reference proteome</keyword>
<evidence type="ECO:0000313" key="3">
    <source>
        <dbReference type="Proteomes" id="UP001159405"/>
    </source>
</evidence>
<evidence type="ECO:0000313" key="2">
    <source>
        <dbReference type="EMBL" id="CAH3126352.1"/>
    </source>
</evidence>
<dbReference type="Proteomes" id="UP001159405">
    <property type="component" value="Unassembled WGS sequence"/>
</dbReference>
<feature type="region of interest" description="Disordered" evidence="1">
    <location>
        <begin position="12"/>
        <end position="31"/>
    </location>
</feature>
<organism evidence="2 3">
    <name type="scientific">Porites lobata</name>
    <dbReference type="NCBI Taxonomy" id="104759"/>
    <lineage>
        <taxon>Eukaryota</taxon>
        <taxon>Metazoa</taxon>
        <taxon>Cnidaria</taxon>
        <taxon>Anthozoa</taxon>
        <taxon>Hexacorallia</taxon>
        <taxon>Scleractinia</taxon>
        <taxon>Fungiina</taxon>
        <taxon>Poritidae</taxon>
        <taxon>Porites</taxon>
    </lineage>
</organism>
<sequence length="205" mass="23543">MDSVTELRKHLAQECTRKGNPPAEEGMNSDTEEDTVFETRFVENFDLSQFPNWKQCFNEEKNTSHLFYFGGKSIGYSQIEIIIDSNKVWTIRHEGMEKKINLDWADVSPQVNSIQDLVKLLVTIQSLRVCLGCPFEQFQTIVPKGMFEPVYYTRNGEPAAFVETSPSQHHKKIIRSTSCLVFIPYDEALHSSDICAACEHSKHYL</sequence>
<protein>
    <submittedName>
        <fullName evidence="2">Uncharacterized protein</fullName>
    </submittedName>
</protein>
<evidence type="ECO:0000256" key="1">
    <source>
        <dbReference type="SAM" id="MobiDB-lite"/>
    </source>
</evidence>
<dbReference type="EMBL" id="CALNXK010000042">
    <property type="protein sequence ID" value="CAH3126352.1"/>
    <property type="molecule type" value="Genomic_DNA"/>
</dbReference>
<gene>
    <name evidence="2" type="ORF">PLOB_00032356</name>
</gene>
<comment type="caution">
    <text evidence="2">The sequence shown here is derived from an EMBL/GenBank/DDBJ whole genome shotgun (WGS) entry which is preliminary data.</text>
</comment>
<name>A0ABN8NXS2_9CNID</name>
<reference evidence="2 3" key="1">
    <citation type="submission" date="2022-05" db="EMBL/GenBank/DDBJ databases">
        <authorList>
            <consortium name="Genoscope - CEA"/>
            <person name="William W."/>
        </authorList>
    </citation>
    <scope>NUCLEOTIDE SEQUENCE [LARGE SCALE GENOMIC DNA]</scope>
</reference>
<proteinExistence type="predicted"/>
<accession>A0ABN8NXS2</accession>